<protein>
    <submittedName>
        <fullName evidence="3">Retrotrans_gag domain-containing protein</fullName>
    </submittedName>
</protein>
<sequence length="236" mass="27149">MEKNLASMADVLQQLTNIVKQQQSTSQVQNNITLPDVQPYSHEDESTEFEEWIERFQFSVECAATNLQDGAKVKLLMTKLSPSAFGEYKRSCLPDEITQFDFGETKKRLTKLFAHPPSLAIDRYECLKASREEGEEFGVFINRLKALFRKFRYSELTEDQFKSLILITSLKSPSEAKLRQHILTRLTAEETKTTKTPNLFDAITEELRSSLKTEAEQKAIRKQKGKFKQASQIQRG</sequence>
<evidence type="ECO:0000313" key="3">
    <source>
        <dbReference type="WBParaSite" id="GPLIN_000358700"/>
    </source>
</evidence>
<dbReference type="WBParaSite" id="GPLIN_000358700">
    <property type="protein sequence ID" value="GPLIN_000358700"/>
    <property type="gene ID" value="GPLIN_000358700"/>
</dbReference>
<evidence type="ECO:0000313" key="2">
    <source>
        <dbReference type="Proteomes" id="UP000050741"/>
    </source>
</evidence>
<accession>A0A183BSK1</accession>
<feature type="domain" description="DUF7083" evidence="1">
    <location>
        <begin position="43"/>
        <end position="115"/>
    </location>
</feature>
<dbReference type="Proteomes" id="UP000050741">
    <property type="component" value="Unassembled WGS sequence"/>
</dbReference>
<proteinExistence type="predicted"/>
<keyword evidence="2" id="KW-1185">Reference proteome</keyword>
<dbReference type="InterPro" id="IPR055510">
    <property type="entry name" value="DUF7083"/>
</dbReference>
<reference evidence="2" key="1">
    <citation type="submission" date="2013-12" db="EMBL/GenBank/DDBJ databases">
        <authorList>
            <person name="Aslett M."/>
        </authorList>
    </citation>
    <scope>NUCLEOTIDE SEQUENCE [LARGE SCALE GENOMIC DNA]</scope>
    <source>
        <strain evidence="2">Lindley</strain>
    </source>
</reference>
<name>A0A183BSK1_GLOPA</name>
<reference evidence="3" key="3">
    <citation type="submission" date="2016-06" db="UniProtKB">
        <authorList>
            <consortium name="WormBaseParasite"/>
        </authorList>
    </citation>
    <scope>IDENTIFICATION</scope>
</reference>
<dbReference type="Pfam" id="PF23309">
    <property type="entry name" value="DUF7083"/>
    <property type="match status" value="1"/>
</dbReference>
<dbReference type="AlphaFoldDB" id="A0A183BSK1"/>
<organism evidence="2 3">
    <name type="scientific">Globodera pallida</name>
    <name type="common">Potato cyst nematode worm</name>
    <name type="synonym">Heterodera pallida</name>
    <dbReference type="NCBI Taxonomy" id="36090"/>
    <lineage>
        <taxon>Eukaryota</taxon>
        <taxon>Metazoa</taxon>
        <taxon>Ecdysozoa</taxon>
        <taxon>Nematoda</taxon>
        <taxon>Chromadorea</taxon>
        <taxon>Rhabditida</taxon>
        <taxon>Tylenchina</taxon>
        <taxon>Tylenchomorpha</taxon>
        <taxon>Tylenchoidea</taxon>
        <taxon>Heteroderidae</taxon>
        <taxon>Heteroderinae</taxon>
        <taxon>Globodera</taxon>
    </lineage>
</organism>
<evidence type="ECO:0000259" key="1">
    <source>
        <dbReference type="Pfam" id="PF23309"/>
    </source>
</evidence>
<reference evidence="2" key="2">
    <citation type="submission" date="2014-05" db="EMBL/GenBank/DDBJ databases">
        <title>The genome and life-stage specific transcriptomes of Globodera pallida elucidate key aspects of plant parasitism by a cyst nematode.</title>
        <authorList>
            <person name="Cotton J.A."/>
            <person name="Lilley C.J."/>
            <person name="Jones L.M."/>
            <person name="Kikuchi T."/>
            <person name="Reid A.J."/>
            <person name="Thorpe P."/>
            <person name="Tsai I.J."/>
            <person name="Beasley H."/>
            <person name="Blok V."/>
            <person name="Cock P.J.A."/>
            <person name="Van den Akker S.E."/>
            <person name="Holroyd N."/>
            <person name="Hunt M."/>
            <person name="Mantelin S."/>
            <person name="Naghra H."/>
            <person name="Pain A."/>
            <person name="Palomares-Rius J.E."/>
            <person name="Zarowiecki M."/>
            <person name="Berriman M."/>
            <person name="Jones J.T."/>
            <person name="Urwin P.E."/>
        </authorList>
    </citation>
    <scope>NUCLEOTIDE SEQUENCE [LARGE SCALE GENOMIC DNA]</scope>
    <source>
        <strain evidence="2">Lindley</strain>
    </source>
</reference>